<dbReference type="Proteomes" id="UP001596328">
    <property type="component" value="Unassembled WGS sequence"/>
</dbReference>
<evidence type="ECO:0000313" key="2">
    <source>
        <dbReference type="Proteomes" id="UP001596328"/>
    </source>
</evidence>
<organism evidence="1 2">
    <name type="scientific">Halobium palmae</name>
    <dbReference type="NCBI Taxonomy" id="1776492"/>
    <lineage>
        <taxon>Archaea</taxon>
        <taxon>Methanobacteriati</taxon>
        <taxon>Methanobacteriota</taxon>
        <taxon>Stenosarchaea group</taxon>
        <taxon>Halobacteria</taxon>
        <taxon>Halobacteriales</taxon>
        <taxon>Haloferacaceae</taxon>
        <taxon>Halobium</taxon>
    </lineage>
</organism>
<protein>
    <submittedName>
        <fullName evidence="1">DUF6517 family protein</fullName>
    </submittedName>
</protein>
<dbReference type="Pfam" id="PF20127">
    <property type="entry name" value="DUF6517"/>
    <property type="match status" value="1"/>
</dbReference>
<reference evidence="1 2" key="1">
    <citation type="journal article" date="2019" name="Int. J. Syst. Evol. Microbiol.">
        <title>The Global Catalogue of Microorganisms (GCM) 10K type strain sequencing project: providing services to taxonomists for standard genome sequencing and annotation.</title>
        <authorList>
            <consortium name="The Broad Institute Genomics Platform"/>
            <consortium name="The Broad Institute Genome Sequencing Center for Infectious Disease"/>
            <person name="Wu L."/>
            <person name="Ma J."/>
        </authorList>
    </citation>
    <scope>NUCLEOTIDE SEQUENCE [LARGE SCALE GENOMIC DNA]</scope>
    <source>
        <strain evidence="1 2">NBRC 111368</strain>
    </source>
</reference>
<dbReference type="PROSITE" id="PS51257">
    <property type="entry name" value="PROKAR_LIPOPROTEIN"/>
    <property type="match status" value="1"/>
</dbReference>
<dbReference type="InterPro" id="IPR045396">
    <property type="entry name" value="DUF6517"/>
</dbReference>
<keyword evidence="2" id="KW-1185">Reference proteome</keyword>
<comment type="caution">
    <text evidence="1">The sequence shown here is derived from an EMBL/GenBank/DDBJ whole genome shotgun (WGS) entry which is preliminary data.</text>
</comment>
<accession>A0ABD5RXF2</accession>
<evidence type="ECO:0000313" key="1">
    <source>
        <dbReference type="EMBL" id="MFC6724124.1"/>
    </source>
</evidence>
<dbReference type="AlphaFoldDB" id="A0ABD5RXF2"/>
<name>A0ABD5RXF2_9EURY</name>
<dbReference type="EMBL" id="JBHSWU010000105">
    <property type="protein sequence ID" value="MFC6724124.1"/>
    <property type="molecule type" value="Genomic_DNA"/>
</dbReference>
<proteinExistence type="predicted"/>
<sequence>MVRRRRLLAGAPAALALGFGGGCLGVLSGEGASFEASGARTEPANGFEFEGSRTQELSREVAGRSVTISNQVATYQKTIEVPTVGEARLGAFALVTSPAAEVAGRTLNPLGEFSDDRLVEEFASNYGGLDAPTKTGSTTLSMLGSSTGVSEYEATTTYRGTEIDVVVHVTKVKHEGDFVVALGVYPTQVDESEAVRSMIESTSHPV</sequence>
<gene>
    <name evidence="1" type="ORF">ACFQE1_06995</name>
</gene>